<evidence type="ECO:0000259" key="2">
    <source>
        <dbReference type="PROSITE" id="PS50048"/>
    </source>
</evidence>
<organism evidence="3 4">
    <name type="scientific">Candida verbasci</name>
    <dbReference type="NCBI Taxonomy" id="1227364"/>
    <lineage>
        <taxon>Eukaryota</taxon>
        <taxon>Fungi</taxon>
        <taxon>Dikarya</taxon>
        <taxon>Ascomycota</taxon>
        <taxon>Saccharomycotina</taxon>
        <taxon>Pichiomycetes</taxon>
        <taxon>Debaryomycetaceae</taxon>
        <taxon>Candida/Lodderomyces clade</taxon>
        <taxon>Candida</taxon>
    </lineage>
</organism>
<dbReference type="PANTHER" id="PTHR47655">
    <property type="entry name" value="QUINIC ACID UTILIZATION ACTIVATOR"/>
    <property type="match status" value="1"/>
</dbReference>
<dbReference type="GO" id="GO:0008270">
    <property type="term" value="F:zinc ion binding"/>
    <property type="evidence" value="ECO:0007669"/>
    <property type="project" value="InterPro"/>
</dbReference>
<dbReference type="Pfam" id="PF00172">
    <property type="entry name" value="Zn_clus"/>
    <property type="match status" value="1"/>
</dbReference>
<dbReference type="EMBL" id="CANTUO010000002">
    <property type="protein sequence ID" value="CAI5758202.1"/>
    <property type="molecule type" value="Genomic_DNA"/>
</dbReference>
<name>A0A9W4XLI4_9ASCO</name>
<dbReference type="Proteomes" id="UP001152885">
    <property type="component" value="Unassembled WGS sequence"/>
</dbReference>
<evidence type="ECO:0000313" key="4">
    <source>
        <dbReference type="Proteomes" id="UP001152885"/>
    </source>
</evidence>
<dbReference type="AlphaFoldDB" id="A0A9W4XLI4"/>
<dbReference type="PROSITE" id="PS50048">
    <property type="entry name" value="ZN2_CY6_FUNGAL_2"/>
    <property type="match status" value="1"/>
</dbReference>
<dbReference type="InterPro" id="IPR001138">
    <property type="entry name" value="Zn2Cys6_DnaBD"/>
</dbReference>
<dbReference type="Gene3D" id="4.10.240.10">
    <property type="entry name" value="Zn(2)-C6 fungal-type DNA-binding domain"/>
    <property type="match status" value="1"/>
</dbReference>
<feature type="compositionally biased region" description="Polar residues" evidence="1">
    <location>
        <begin position="1"/>
        <end position="10"/>
    </location>
</feature>
<sequence length="443" mass="50499">MQTEDQSQQPSNNNHSHSHTHTHTHHSTKKKRVGKACDSCRIKKTKCDGKKPCNKCILDNKICVFTEKRKPKEKNHPPGYVELLETRLDILTKSFEKLIELSQPHLPFISEIINSNKSTQYESSSPSSSISDNEYEEDSIIPINKIVSYLIEQRGLLKNLPMEWEQGAIIAANYNYKKNFDSSVKLFAQHKYDTTTNTSTTNTDLNSPLVSPEFKPKKTRHTKTKIKQEFSPSSHTSSFDNQFTLDNIHIEPISSDIDSDSPPVNKVSPEPSQTEYLHKRAGSLFNQDLPKLSKMNSISSLTNKYEDHTLSSPTNTTFFNNAPVINTLRRTSSASSNKIQKPPHHYKNLSLDSKRTTIDNTSMNNILINPTNSYFNYQDESNLYDQFDDATKSLMNNYTPILQSQQPVDHQPFLNSQNLDILVGDPNLDHFVSNNNPFMGNFR</sequence>
<dbReference type="GO" id="GO:0000981">
    <property type="term" value="F:DNA-binding transcription factor activity, RNA polymerase II-specific"/>
    <property type="evidence" value="ECO:0007669"/>
    <property type="project" value="InterPro"/>
</dbReference>
<dbReference type="InterPro" id="IPR036864">
    <property type="entry name" value="Zn2-C6_fun-type_DNA-bd_sf"/>
</dbReference>
<gene>
    <name evidence="3" type="ORF">CANVERA_P2715</name>
</gene>
<evidence type="ECO:0000313" key="3">
    <source>
        <dbReference type="EMBL" id="CAI5758202.1"/>
    </source>
</evidence>
<feature type="compositionally biased region" description="Basic residues" evidence="1">
    <location>
        <begin position="16"/>
        <end position="31"/>
    </location>
</feature>
<feature type="region of interest" description="Disordered" evidence="1">
    <location>
        <begin position="1"/>
        <end position="31"/>
    </location>
</feature>
<proteinExistence type="predicted"/>
<dbReference type="PANTHER" id="PTHR47655:SF3">
    <property type="entry name" value="ZN(II)2CYS6 TRANSCRIPTION FACTOR (EUROFUNG)"/>
    <property type="match status" value="1"/>
</dbReference>
<evidence type="ECO:0000256" key="1">
    <source>
        <dbReference type="SAM" id="MobiDB-lite"/>
    </source>
</evidence>
<dbReference type="InterPro" id="IPR052783">
    <property type="entry name" value="Metabolic/Drug-Res_Regulator"/>
</dbReference>
<dbReference type="CDD" id="cd00067">
    <property type="entry name" value="GAL4"/>
    <property type="match status" value="1"/>
</dbReference>
<reference evidence="3" key="1">
    <citation type="submission" date="2022-12" db="EMBL/GenBank/DDBJ databases">
        <authorList>
            <person name="Brejova B."/>
        </authorList>
    </citation>
    <scope>NUCLEOTIDE SEQUENCE</scope>
</reference>
<dbReference type="SUPFAM" id="SSF57701">
    <property type="entry name" value="Zn2/Cys6 DNA-binding domain"/>
    <property type="match status" value="1"/>
</dbReference>
<protein>
    <recommendedName>
        <fullName evidence="2">Zn(2)-C6 fungal-type domain-containing protein</fullName>
    </recommendedName>
</protein>
<dbReference type="SMART" id="SM00066">
    <property type="entry name" value="GAL4"/>
    <property type="match status" value="1"/>
</dbReference>
<comment type="caution">
    <text evidence="3">The sequence shown here is derived from an EMBL/GenBank/DDBJ whole genome shotgun (WGS) entry which is preliminary data.</text>
</comment>
<keyword evidence="4" id="KW-1185">Reference proteome</keyword>
<accession>A0A9W4XLI4</accession>
<feature type="region of interest" description="Disordered" evidence="1">
    <location>
        <begin position="196"/>
        <end position="238"/>
    </location>
</feature>
<dbReference type="OrthoDB" id="5600212at2759"/>
<dbReference type="PROSITE" id="PS00463">
    <property type="entry name" value="ZN2_CY6_FUNGAL_1"/>
    <property type="match status" value="1"/>
</dbReference>
<feature type="domain" description="Zn(2)-C6 fungal-type" evidence="2">
    <location>
        <begin position="36"/>
        <end position="65"/>
    </location>
</feature>